<evidence type="ECO:0000256" key="3">
    <source>
        <dbReference type="ARBA" id="ARBA00022692"/>
    </source>
</evidence>
<feature type="transmembrane region" description="Helical" evidence="7">
    <location>
        <begin position="326"/>
        <end position="347"/>
    </location>
</feature>
<feature type="domain" description="MacB-like periplasmic core" evidence="9">
    <location>
        <begin position="442"/>
        <end position="684"/>
    </location>
</feature>
<evidence type="ECO:0000256" key="5">
    <source>
        <dbReference type="ARBA" id="ARBA00023136"/>
    </source>
</evidence>
<feature type="transmembrane region" description="Helical" evidence="7">
    <location>
        <begin position="717"/>
        <end position="741"/>
    </location>
</feature>
<dbReference type="Proteomes" id="UP000659344">
    <property type="component" value="Unassembled WGS sequence"/>
</dbReference>
<sequence>MITTSNRQTVSRIAKKSIKANRMRSLMIVCAVVLTTLLLTSVFTLALSINKSMESASMKTSGSDYHGSFKYLNQDEVHKLIQHPSIKEYSRATVVGDVSSGAFKSNRIEINYVDENYPEHSFIHFTEGGLPSGENEIAMNTWELDLLGAPHKLGTTVSLDIDIDGSTGDKVISQDFVLSGYFEADQYVAMSGLAFVSEAFVKQNIADIDPAQSKANGSYTNTTRLEVMFNNSLDIEGKIQKVLSDTGLDVPYGVNWAYSSVSIFDDWTNIIPYVLLILIIMLSGYLLIYNIFHISVVRDIKFYGLMKTIGTTPKQLRKLISIQANWLYIVGLPIGLILGYGVGYWLTPMLATSFSSIEMEASYSVNPIIFIGAALFSYLTVRIAASKPGRTASRISPVEAVKYAGISGSNSSKKIKRSLGGAKLSRMSMGNLLRNKKKLFLMLASLSLSIILFSIIYTVIASFDVNKYLNTFISGDFVVKEESFDRRGSSTTDEYMLSEEVADILRTIDGVESLDKVYFKFNTLPIDDTIAAVLEPLSAAPSPDPYISYILESGSIQQYIYGIDKGWYDVLKQSDILEGTFDRDKFESGDYIMVSQATLAEDEEASYYHPGDKIKLGDKGKSYEVMAVLKSEALIAAGTMSFSSGGNVYFPAKELKSTFTESQILSVTLHTDPAKLDQVDRTVRAFADASKGLTVRSRDDYKQELAGFMNIFKTIGYGLSFIIGLIGVLNYINTVITGVVSRRNEFAILESIGMTKKQMKRMLVYEGFYSIMFSALIVGTLGMFLTYSIAKTISDNMAFTVFRMNVWPIVGVIVILFGIAYVVTIIAYRMLSKATIVERLREAE</sequence>
<dbReference type="Pfam" id="PF02687">
    <property type="entry name" value="FtsX"/>
    <property type="match status" value="2"/>
</dbReference>
<feature type="transmembrane region" description="Helical" evidence="7">
    <location>
        <begin position="367"/>
        <end position="385"/>
    </location>
</feature>
<protein>
    <submittedName>
        <fullName evidence="10">Efflux ABC transporter permease</fullName>
    </submittedName>
</protein>
<evidence type="ECO:0000313" key="11">
    <source>
        <dbReference type="Proteomes" id="UP000659344"/>
    </source>
</evidence>
<keyword evidence="2" id="KW-1003">Cell membrane</keyword>
<name>A0ABQ1YP81_9BACL</name>
<organism evidence="10 11">
    <name type="scientific">Paenibacillus segetis</name>
    <dbReference type="NCBI Taxonomy" id="1325360"/>
    <lineage>
        <taxon>Bacteria</taxon>
        <taxon>Bacillati</taxon>
        <taxon>Bacillota</taxon>
        <taxon>Bacilli</taxon>
        <taxon>Bacillales</taxon>
        <taxon>Paenibacillaceae</taxon>
        <taxon>Paenibacillus</taxon>
    </lineage>
</organism>
<proteinExistence type="inferred from homology"/>
<evidence type="ECO:0000259" key="8">
    <source>
        <dbReference type="Pfam" id="PF02687"/>
    </source>
</evidence>
<feature type="domain" description="ABC3 transporter permease C-terminal" evidence="8">
    <location>
        <begin position="275"/>
        <end position="390"/>
    </location>
</feature>
<dbReference type="InterPro" id="IPR025857">
    <property type="entry name" value="MacB_PCD"/>
</dbReference>
<dbReference type="InterPro" id="IPR003838">
    <property type="entry name" value="ABC3_permease_C"/>
</dbReference>
<evidence type="ECO:0000313" key="10">
    <source>
        <dbReference type="EMBL" id="GGH31918.1"/>
    </source>
</evidence>
<reference evidence="11" key="1">
    <citation type="journal article" date="2019" name="Int. J. Syst. Evol. Microbiol.">
        <title>The Global Catalogue of Microorganisms (GCM) 10K type strain sequencing project: providing services to taxonomists for standard genome sequencing and annotation.</title>
        <authorList>
            <consortium name="The Broad Institute Genomics Platform"/>
            <consortium name="The Broad Institute Genome Sequencing Center for Infectious Disease"/>
            <person name="Wu L."/>
            <person name="Ma J."/>
        </authorList>
    </citation>
    <scope>NUCLEOTIDE SEQUENCE [LARGE SCALE GENOMIC DNA]</scope>
    <source>
        <strain evidence="11">CGMCC 1.12769</strain>
    </source>
</reference>
<dbReference type="EMBL" id="BMFT01000002">
    <property type="protein sequence ID" value="GGH31918.1"/>
    <property type="molecule type" value="Genomic_DNA"/>
</dbReference>
<gene>
    <name evidence="10" type="ORF">GCM10008013_35980</name>
</gene>
<dbReference type="PANTHER" id="PTHR30572:SF4">
    <property type="entry name" value="ABC TRANSPORTER PERMEASE YTRF"/>
    <property type="match status" value="1"/>
</dbReference>
<accession>A0ABQ1YP81</accession>
<dbReference type="Pfam" id="PF12704">
    <property type="entry name" value="MacB_PCD"/>
    <property type="match status" value="1"/>
</dbReference>
<feature type="transmembrane region" description="Helical" evidence="7">
    <location>
        <begin position="807"/>
        <end position="831"/>
    </location>
</feature>
<feature type="transmembrane region" description="Helical" evidence="7">
    <location>
        <begin position="762"/>
        <end position="787"/>
    </location>
</feature>
<comment type="caution">
    <text evidence="10">The sequence shown here is derived from an EMBL/GenBank/DDBJ whole genome shotgun (WGS) entry which is preliminary data.</text>
</comment>
<dbReference type="RefSeq" id="WP_188541232.1">
    <property type="nucleotide sequence ID" value="NZ_BMFT01000002.1"/>
</dbReference>
<evidence type="ECO:0000256" key="2">
    <source>
        <dbReference type="ARBA" id="ARBA00022475"/>
    </source>
</evidence>
<keyword evidence="11" id="KW-1185">Reference proteome</keyword>
<evidence type="ECO:0000256" key="1">
    <source>
        <dbReference type="ARBA" id="ARBA00004651"/>
    </source>
</evidence>
<comment type="subcellular location">
    <subcellularLocation>
        <location evidence="1">Cell membrane</location>
        <topology evidence="1">Multi-pass membrane protein</topology>
    </subcellularLocation>
</comment>
<keyword evidence="4 7" id="KW-1133">Transmembrane helix</keyword>
<evidence type="ECO:0000256" key="4">
    <source>
        <dbReference type="ARBA" id="ARBA00022989"/>
    </source>
</evidence>
<feature type="transmembrane region" description="Helical" evidence="7">
    <location>
        <begin position="439"/>
        <end position="460"/>
    </location>
</feature>
<keyword evidence="3 7" id="KW-0812">Transmembrane</keyword>
<evidence type="ECO:0000256" key="7">
    <source>
        <dbReference type="SAM" id="Phobius"/>
    </source>
</evidence>
<dbReference type="PANTHER" id="PTHR30572">
    <property type="entry name" value="MEMBRANE COMPONENT OF TRANSPORTER-RELATED"/>
    <property type="match status" value="1"/>
</dbReference>
<feature type="transmembrane region" description="Helical" evidence="7">
    <location>
        <begin position="270"/>
        <end position="292"/>
    </location>
</feature>
<dbReference type="InterPro" id="IPR050250">
    <property type="entry name" value="Macrolide_Exporter_MacB"/>
</dbReference>
<evidence type="ECO:0000259" key="9">
    <source>
        <dbReference type="Pfam" id="PF12704"/>
    </source>
</evidence>
<comment type="similarity">
    <text evidence="6">Belongs to the ABC-4 integral membrane protein family.</text>
</comment>
<feature type="domain" description="ABC3 transporter permease C-terminal" evidence="8">
    <location>
        <begin position="719"/>
        <end position="835"/>
    </location>
</feature>
<keyword evidence="5 7" id="KW-0472">Membrane</keyword>
<evidence type="ECO:0000256" key="6">
    <source>
        <dbReference type="ARBA" id="ARBA00038076"/>
    </source>
</evidence>